<name>A0A6S6TY61_9GAMM</name>
<proteinExistence type="predicted"/>
<dbReference type="GO" id="GO:0003677">
    <property type="term" value="F:DNA binding"/>
    <property type="evidence" value="ECO:0007669"/>
    <property type="project" value="UniProtKB-KW"/>
</dbReference>
<sequence length="388" mass="43271">MIDRKLASTVSQRLSQFPAVTLLGPRQVGKTTLAKSLGKETDSIYLDLENPEDLEKLTDAREYLLHHRGKLIILDEVQRLPGLFQILRGLIDEGIEQGFTSGQFLLLGSASIELLRQSSESLAGRIAYLELTPLEVAEVDPAALNELWIRGGFPRSFLAADEAQSVIWRNNFIQTYLERDIPQLGPRIPAETLRRFWTMLAHLQGSPLNAANLAKSLSVDAKTVARYLDLMVDLLLVRRLQPYHDNVSKRLVKSPKVYLRDSGLLHTLLRLDNYDEILSHPITGESWEGFVIESLIRAAPDRAEASYYRTSAGAEIDLLLDLGGNHGAWAIEIKRSLAPKVSKGFYVSVNDIKPSKSFVVYTGQERYPKGDGVEVISLPELCGLLGEL</sequence>
<dbReference type="InterPro" id="IPR041682">
    <property type="entry name" value="AAA_14"/>
</dbReference>
<reference evidence="3" key="1">
    <citation type="submission" date="2020-01" db="EMBL/GenBank/DDBJ databases">
        <authorList>
            <person name="Meier V. D."/>
            <person name="Meier V D."/>
        </authorList>
    </citation>
    <scope>NUCLEOTIDE SEQUENCE</scope>
    <source>
        <strain evidence="3">HLG_WM_MAG_09</strain>
    </source>
</reference>
<feature type="domain" description="AAA+ ATPase" evidence="2">
    <location>
        <begin position="16"/>
        <end position="132"/>
    </location>
</feature>
<dbReference type="SUPFAM" id="SSF46785">
    <property type="entry name" value="Winged helix' DNA-binding domain"/>
    <property type="match status" value="1"/>
</dbReference>
<dbReference type="PANTHER" id="PTHR43566">
    <property type="entry name" value="CONSERVED PROTEIN"/>
    <property type="match status" value="1"/>
</dbReference>
<dbReference type="Pfam" id="PF13173">
    <property type="entry name" value="AAA_14"/>
    <property type="match status" value="1"/>
</dbReference>
<evidence type="ECO:0000256" key="1">
    <source>
        <dbReference type="ARBA" id="ARBA00023125"/>
    </source>
</evidence>
<dbReference type="SUPFAM" id="SSF52540">
    <property type="entry name" value="P-loop containing nucleoside triphosphate hydrolases"/>
    <property type="match status" value="1"/>
</dbReference>
<dbReference type="PANTHER" id="PTHR43566:SF2">
    <property type="entry name" value="DUF4143 DOMAIN-CONTAINING PROTEIN"/>
    <property type="match status" value="1"/>
</dbReference>
<keyword evidence="1" id="KW-0238">DNA-binding</keyword>
<dbReference type="InterPro" id="IPR025420">
    <property type="entry name" value="DUF4143"/>
</dbReference>
<organism evidence="3">
    <name type="scientific">uncultured Thiotrichaceae bacterium</name>
    <dbReference type="NCBI Taxonomy" id="298394"/>
    <lineage>
        <taxon>Bacteria</taxon>
        <taxon>Pseudomonadati</taxon>
        <taxon>Pseudomonadota</taxon>
        <taxon>Gammaproteobacteria</taxon>
        <taxon>Thiotrichales</taxon>
        <taxon>Thiotrichaceae</taxon>
        <taxon>environmental samples</taxon>
    </lineage>
</organism>
<dbReference type="CDD" id="cd00009">
    <property type="entry name" value="AAA"/>
    <property type="match status" value="1"/>
</dbReference>
<dbReference type="Gene3D" id="3.40.50.300">
    <property type="entry name" value="P-loop containing nucleotide triphosphate hydrolases"/>
    <property type="match status" value="1"/>
</dbReference>
<accession>A0A6S6TY61</accession>
<dbReference type="Pfam" id="PF13635">
    <property type="entry name" value="DUF4143"/>
    <property type="match status" value="1"/>
</dbReference>
<dbReference type="InterPro" id="IPR036390">
    <property type="entry name" value="WH_DNA-bd_sf"/>
</dbReference>
<gene>
    <name evidence="3" type="ORF">HELGO_WM15319</name>
</gene>
<dbReference type="InterPro" id="IPR027417">
    <property type="entry name" value="P-loop_NTPase"/>
</dbReference>
<evidence type="ECO:0000313" key="3">
    <source>
        <dbReference type="EMBL" id="CAA6819449.1"/>
    </source>
</evidence>
<dbReference type="AlphaFoldDB" id="A0A6S6TY61"/>
<protein>
    <submittedName>
        <fullName evidence="3">Mlr9349 protein</fullName>
    </submittedName>
</protein>
<dbReference type="EMBL" id="CACVAT010000330">
    <property type="protein sequence ID" value="CAA6819449.1"/>
    <property type="molecule type" value="Genomic_DNA"/>
</dbReference>
<dbReference type="SMART" id="SM00382">
    <property type="entry name" value="AAA"/>
    <property type="match status" value="1"/>
</dbReference>
<evidence type="ECO:0000259" key="2">
    <source>
        <dbReference type="SMART" id="SM00382"/>
    </source>
</evidence>
<dbReference type="InterPro" id="IPR003593">
    <property type="entry name" value="AAA+_ATPase"/>
</dbReference>